<evidence type="ECO:0000256" key="2">
    <source>
        <dbReference type="ARBA" id="ARBA00022552"/>
    </source>
</evidence>
<feature type="domain" description="Possible tRNA binding" evidence="14">
    <location>
        <begin position="773"/>
        <end position="973"/>
    </location>
</feature>
<accession>A0A6G1S9V5</accession>
<evidence type="ECO:0000256" key="4">
    <source>
        <dbReference type="ARBA" id="ARBA00022694"/>
    </source>
</evidence>
<dbReference type="GO" id="GO:0051391">
    <property type="term" value="P:tRNA acetylation"/>
    <property type="evidence" value="ECO:0007669"/>
    <property type="project" value="UniProtKB-UniRule"/>
</dbReference>
<protein>
    <recommendedName>
        <fullName evidence="9 10">RNA cytidine acetyltransferase</fullName>
        <ecNumber evidence="10">2.3.1.-</ecNumber>
    </recommendedName>
    <alternativeName>
        <fullName evidence="10">18S rRNA cytosine acetyltransferase</fullName>
    </alternativeName>
</protein>
<evidence type="ECO:0000259" key="12">
    <source>
        <dbReference type="Pfam" id="PF08351"/>
    </source>
</evidence>
<proteinExistence type="inferred from homology"/>
<feature type="domain" description="TmcA/NAT10 N-terminal" evidence="12">
    <location>
        <begin position="8"/>
        <end position="200"/>
    </location>
</feature>
<dbReference type="PANTHER" id="PTHR10925:SF5">
    <property type="entry name" value="RNA CYTIDINE ACETYLTRANSFERASE"/>
    <property type="match status" value="1"/>
</dbReference>
<dbReference type="InterPro" id="IPR027992">
    <property type="entry name" value="tRNA_bind_dom"/>
</dbReference>
<evidence type="ECO:0000256" key="7">
    <source>
        <dbReference type="ARBA" id="ARBA00023242"/>
    </source>
</evidence>
<dbReference type="EC" id="2.3.1.-" evidence="10"/>
<organism evidence="15">
    <name type="scientific">Aceria tosichella</name>
    <name type="common">wheat curl mite</name>
    <dbReference type="NCBI Taxonomy" id="561515"/>
    <lineage>
        <taxon>Eukaryota</taxon>
        <taxon>Metazoa</taxon>
        <taxon>Ecdysozoa</taxon>
        <taxon>Arthropoda</taxon>
        <taxon>Chelicerata</taxon>
        <taxon>Arachnida</taxon>
        <taxon>Acari</taxon>
        <taxon>Acariformes</taxon>
        <taxon>Trombidiformes</taxon>
        <taxon>Prostigmata</taxon>
        <taxon>Eupodina</taxon>
        <taxon>Eriophyoidea</taxon>
        <taxon>Eriophyidae</taxon>
        <taxon>Eriophyinae</taxon>
        <taxon>Aceriini</taxon>
        <taxon>Aceria</taxon>
    </lineage>
</organism>
<keyword evidence="3 10" id="KW-0808">Transferase</keyword>
<dbReference type="GO" id="GO:0030686">
    <property type="term" value="C:90S preribosome"/>
    <property type="evidence" value="ECO:0007669"/>
    <property type="project" value="TreeGrafter"/>
</dbReference>
<dbReference type="InterPro" id="IPR000182">
    <property type="entry name" value="GNAT_dom"/>
</dbReference>
<evidence type="ECO:0000256" key="5">
    <source>
        <dbReference type="ARBA" id="ARBA00022741"/>
    </source>
</evidence>
<dbReference type="InterPro" id="IPR033688">
    <property type="entry name" value="NAT10"/>
</dbReference>
<dbReference type="GO" id="GO:0000049">
    <property type="term" value="F:tRNA binding"/>
    <property type="evidence" value="ECO:0007669"/>
    <property type="project" value="TreeGrafter"/>
</dbReference>
<feature type="binding site" evidence="10">
    <location>
        <begin position="282"/>
        <end position="291"/>
    </location>
    <ligand>
        <name>ATP</name>
        <dbReference type="ChEBI" id="CHEBI:30616"/>
    </ligand>
</feature>
<feature type="domain" description="TcmA/NAT10 helicase" evidence="11">
    <location>
        <begin position="277"/>
        <end position="477"/>
    </location>
</feature>
<evidence type="ECO:0000256" key="9">
    <source>
        <dbReference type="ARBA" id="ARBA00068357"/>
    </source>
</evidence>
<keyword evidence="7 10" id="KW-0539">Nucleus</keyword>
<comment type="catalytic activity">
    <reaction evidence="10">
        <text>a cytidine in 18S rRNA + acetyl-CoA + ATP + H2O = an N(4)-acetylcytidine in 18S rRNA + ADP + phosphate + CoA + H(+)</text>
        <dbReference type="Rhea" id="RHEA:51424"/>
        <dbReference type="Rhea" id="RHEA-COMP:13575"/>
        <dbReference type="Rhea" id="RHEA-COMP:13576"/>
        <dbReference type="ChEBI" id="CHEBI:15377"/>
        <dbReference type="ChEBI" id="CHEBI:15378"/>
        <dbReference type="ChEBI" id="CHEBI:30616"/>
        <dbReference type="ChEBI" id="CHEBI:43474"/>
        <dbReference type="ChEBI" id="CHEBI:57287"/>
        <dbReference type="ChEBI" id="CHEBI:57288"/>
        <dbReference type="ChEBI" id="CHEBI:74900"/>
        <dbReference type="ChEBI" id="CHEBI:82748"/>
        <dbReference type="ChEBI" id="CHEBI:456216"/>
    </reaction>
</comment>
<evidence type="ECO:0000259" key="14">
    <source>
        <dbReference type="Pfam" id="PF13725"/>
    </source>
</evidence>
<reference evidence="15" key="1">
    <citation type="submission" date="2018-10" db="EMBL/GenBank/DDBJ databases">
        <title>Transcriptome assembly of Aceria tosichella (Wheat curl mite) Type 2.</title>
        <authorList>
            <person name="Scully E.D."/>
            <person name="Geib S.M."/>
            <person name="Palmer N.A."/>
            <person name="Gupta A.K."/>
            <person name="Sarath G."/>
            <person name="Tatineni S."/>
        </authorList>
    </citation>
    <scope>NUCLEOTIDE SEQUENCE</scope>
    <source>
        <strain evidence="15">LincolnNE</strain>
    </source>
</reference>
<dbReference type="InterPro" id="IPR032672">
    <property type="entry name" value="TmcA/NAT10/Kre33"/>
</dbReference>
<comment type="catalytic activity">
    <reaction evidence="10">
        <text>a cytidine in tRNA + acetyl-CoA + ATP + H2O = an N(4)-acetylcytidine in tRNA + ADP + phosphate + CoA + H(+)</text>
        <dbReference type="Rhea" id="RHEA:53876"/>
        <dbReference type="Rhea" id="RHEA-COMP:13670"/>
        <dbReference type="Rhea" id="RHEA-COMP:13671"/>
        <dbReference type="ChEBI" id="CHEBI:15377"/>
        <dbReference type="ChEBI" id="CHEBI:15378"/>
        <dbReference type="ChEBI" id="CHEBI:30616"/>
        <dbReference type="ChEBI" id="CHEBI:43474"/>
        <dbReference type="ChEBI" id="CHEBI:57287"/>
        <dbReference type="ChEBI" id="CHEBI:57288"/>
        <dbReference type="ChEBI" id="CHEBI:74900"/>
        <dbReference type="ChEBI" id="CHEBI:82748"/>
        <dbReference type="ChEBI" id="CHEBI:456216"/>
    </reaction>
</comment>
<dbReference type="Pfam" id="PF13725">
    <property type="entry name" value="tRNA_bind_2"/>
    <property type="match status" value="1"/>
</dbReference>
<dbReference type="SUPFAM" id="SSF55729">
    <property type="entry name" value="Acyl-CoA N-acyltransferases (Nat)"/>
    <property type="match status" value="1"/>
</dbReference>
<dbReference type="GO" id="GO:1990883">
    <property type="term" value="F:18S rRNA cytidine N-acetyltransferase activity"/>
    <property type="evidence" value="ECO:0007669"/>
    <property type="project" value="TreeGrafter"/>
</dbReference>
<dbReference type="Gene3D" id="3.40.630.30">
    <property type="match status" value="1"/>
</dbReference>
<dbReference type="Pfam" id="PF08351">
    <property type="entry name" value="TmcA_N"/>
    <property type="match status" value="1"/>
</dbReference>
<evidence type="ECO:0000313" key="15">
    <source>
        <dbReference type="EMBL" id="MDE47284.1"/>
    </source>
</evidence>
<dbReference type="InterPro" id="IPR016181">
    <property type="entry name" value="Acyl_CoA_acyltransferase"/>
</dbReference>
<gene>
    <name evidence="15" type="primary">NAT10</name>
    <name evidence="15" type="ORF">g.19384</name>
</gene>
<dbReference type="Gene3D" id="3.40.50.11040">
    <property type="match status" value="1"/>
</dbReference>
<dbReference type="Pfam" id="PF05127">
    <property type="entry name" value="NAT10_TcmA_helicase"/>
    <property type="match status" value="1"/>
</dbReference>
<feature type="binding site" evidence="10">
    <location>
        <begin position="619"/>
        <end position="621"/>
    </location>
    <ligand>
        <name>acetyl-CoA</name>
        <dbReference type="ChEBI" id="CHEBI:57288"/>
    </ligand>
</feature>
<dbReference type="Pfam" id="PF13718">
    <property type="entry name" value="GNAT_acetyltr_2"/>
    <property type="match status" value="1"/>
</dbReference>
<evidence type="ECO:0000256" key="3">
    <source>
        <dbReference type="ARBA" id="ARBA00022679"/>
    </source>
</evidence>
<dbReference type="PANTHER" id="PTHR10925">
    <property type="entry name" value="N-ACETYLTRANSFERASE 10"/>
    <property type="match status" value="1"/>
</dbReference>
<keyword evidence="4 10" id="KW-0819">tRNA processing</keyword>
<dbReference type="GO" id="GO:0005524">
    <property type="term" value="F:ATP binding"/>
    <property type="evidence" value="ECO:0007669"/>
    <property type="project" value="UniProtKB-UniRule"/>
</dbReference>
<comment type="similarity">
    <text evidence="10">Belongs to the RNA cytidine acetyltransferase family. NAT10 subfamily.</text>
</comment>
<dbReference type="InterPro" id="IPR013562">
    <property type="entry name" value="TmcA/NAT10_N"/>
</dbReference>
<feature type="binding site" evidence="10">
    <location>
        <position position="715"/>
    </location>
    <ligand>
        <name>acetyl-CoA</name>
        <dbReference type="ChEBI" id="CHEBI:57288"/>
    </ligand>
</feature>
<dbReference type="InterPro" id="IPR027417">
    <property type="entry name" value="P-loop_NTPase"/>
</dbReference>
<keyword evidence="2 10" id="KW-0698">rRNA processing</keyword>
<dbReference type="InterPro" id="IPR007807">
    <property type="entry name" value="TcmA/NAT10_helicase"/>
</dbReference>
<keyword evidence="8 10" id="KW-0012">Acyltransferase</keyword>
<comment type="subcellular location">
    <subcellularLocation>
        <location evidence="1 10">Nucleus</location>
        <location evidence="1 10">Nucleolus</location>
    </subcellularLocation>
</comment>
<name>A0A6G1S9V5_9ACAR</name>
<evidence type="ECO:0000256" key="1">
    <source>
        <dbReference type="ARBA" id="ARBA00004604"/>
    </source>
</evidence>
<dbReference type="HAMAP" id="MF_03211">
    <property type="entry name" value="RNA_acetyltr_Nat10"/>
    <property type="match status" value="1"/>
</dbReference>
<dbReference type="EMBL" id="GGYP01002513">
    <property type="protein sequence ID" value="MDE47284.1"/>
    <property type="molecule type" value="Transcribed_RNA"/>
</dbReference>
<keyword evidence="6 10" id="KW-0067">ATP-binding</keyword>
<feature type="binding site" evidence="10">
    <location>
        <position position="459"/>
    </location>
    <ligand>
        <name>ATP</name>
        <dbReference type="ChEBI" id="CHEBI:30616"/>
    </ligand>
</feature>
<evidence type="ECO:0000259" key="13">
    <source>
        <dbReference type="Pfam" id="PF13718"/>
    </source>
</evidence>
<comment type="function">
    <text evidence="10">RNA cytidine acetyltransferase with specificity toward both 18S rRNA and tRNAs. Catalyzes the formation of N(4)-acetylcytidine (ac4C) in 18S rRNA. Required for early nucleolar cleavages of precursor rRNA at sites A0, A1 and A2 during 18S rRNA synthesis. Catalyzes the formation of ac4C in serine and leucine tRNAs. Requires a tRNA-binding adapter protein for full tRNA acetyltransferase activity but not for 18S rRNA acetylation.</text>
</comment>
<evidence type="ECO:0000256" key="8">
    <source>
        <dbReference type="ARBA" id="ARBA00023315"/>
    </source>
</evidence>
<evidence type="ECO:0000256" key="6">
    <source>
        <dbReference type="ARBA" id="ARBA00022840"/>
    </source>
</evidence>
<dbReference type="Gene3D" id="3.40.50.300">
    <property type="entry name" value="P-loop containing nucleotide triphosphate hydrolases"/>
    <property type="match status" value="1"/>
</dbReference>
<sequence>MVRVKMDNRIRTLIENGANTGHRSLFVIVGEKSRDQAVTLYKIWKDMQVKAKPSVLWCYKKELGFSTHRKKRMKEMQKLQNAGLDAGNDTGLNEFILTTNVRWCYYHETHNILGQTYSMVVLQDFEAIQPNILARTIETVEGGGIAVILLNTLHSLKQLFTMSMDVHARYRTESHQDVVSRFNERFILSLIDCKNSCIIDDRFNVLPICSNILHIQPVPKVNTTLVDPKLIKLRESVGNKEPIRSLVALCRTHDQANAVIKFTETLAKKTSRATVSLTAARGRGKSAALGLSIASAIAYGYSNIYVTSPSPENLHTLFEFVVSGLKAVHLAENSDFTVIRSNNPDHGDSVIRINVYKDHNQTIQYIDPIEASQGKLAIQMSNLFVIDEAAAIPLPIVKSFLGSQLVFLSSTVNGYEGTGRSLSLKLLSQLRQNAANAKTPDEIIGSRLVHELTLEEPIRYKAGDPVESWLTGLLCLDATISELPWTAGCPVPGDCQLYYINRDTLFSYHKTSEAFLHQLMALYVASHYKNTPNDLQMISDAPAHHLFCLLPPGKKTGGTLPEVLCFVQVCLEGEISKEAILNSLARGKRAAGDLIPWTISRQFNDSNFPSLSGARIVRIATNPNYQKMGYGTRALQLIYDYYAGMFNVNLSEDQQPDQQLVPDCRDSIDIDEEHLKPRSNLPPLLMALDERKAEKLDYLGVSYGLTPELLKFWKRNKFIPVYIRQTASDITGEHSCIMLRRITPPEVNTDESMAVDGDTEVTEKNNGVTETDWLISFFEEFRTDFIELLVHQFRHFSPQLGLSIIRTIRTRGTDCDRPELSRQELYKFFLTSRKLAILELYSKSLIDYHQIMPLMFRLSKLYFMDWLPASVDLSAVQATILLSMGVQGKSVNDTARELALEPTQLLGLFNRSVKKIETYLRSMEETSIEKEMEKEDGAQVITNANAPALEPMKVSLAYELNKAAKKISKKQKKMKFKD</sequence>
<keyword evidence="5 10" id="KW-0547">Nucleotide-binding</keyword>
<feature type="binding site" evidence="10">
    <location>
        <begin position="626"/>
        <end position="632"/>
    </location>
    <ligand>
        <name>acetyl-CoA</name>
        <dbReference type="ChEBI" id="CHEBI:57288"/>
    </ligand>
</feature>
<evidence type="ECO:0000259" key="11">
    <source>
        <dbReference type="Pfam" id="PF05127"/>
    </source>
</evidence>
<dbReference type="AlphaFoldDB" id="A0A6G1S9V5"/>
<dbReference type="GO" id="GO:1904812">
    <property type="term" value="P:rRNA acetylation involved in maturation of SSU-rRNA"/>
    <property type="evidence" value="ECO:0007669"/>
    <property type="project" value="InterPro"/>
</dbReference>
<dbReference type="FunFam" id="3.40.50.300:FF:002218">
    <property type="entry name" value="tRNA(Met) cytidine acetyltransferase TmcA"/>
    <property type="match status" value="1"/>
</dbReference>
<feature type="domain" description="N-acetyltransferase" evidence="13">
    <location>
        <begin position="518"/>
        <end position="742"/>
    </location>
</feature>
<evidence type="ECO:0000256" key="10">
    <source>
        <dbReference type="HAMAP-Rule" id="MF_03211"/>
    </source>
</evidence>
<dbReference type="GO" id="GO:0005730">
    <property type="term" value="C:nucleolus"/>
    <property type="evidence" value="ECO:0007669"/>
    <property type="project" value="UniProtKB-SubCell"/>
</dbReference>